<keyword evidence="6 10" id="KW-0067">ATP-binding</keyword>
<dbReference type="PANTHER" id="PTHR21621:SF0">
    <property type="entry name" value="BETA-CITRYLGLUTAMATE SYNTHASE B-RELATED"/>
    <property type="match status" value="1"/>
</dbReference>
<feature type="domain" description="RCK C-terminal" evidence="13">
    <location>
        <begin position="296"/>
        <end position="380"/>
    </location>
</feature>
<comment type="cofactor">
    <cofactor evidence="2">
        <name>Mg(2+)</name>
        <dbReference type="ChEBI" id="CHEBI:18420"/>
    </cofactor>
</comment>
<evidence type="ECO:0000256" key="9">
    <source>
        <dbReference type="ARBA" id="ARBA00023211"/>
    </source>
</evidence>
<name>A0A517SYJ7_9BACT</name>
<feature type="domain" description="ATP-grasp" evidence="12">
    <location>
        <begin position="104"/>
        <end position="287"/>
    </location>
</feature>
<dbReference type="PROSITE" id="PS51202">
    <property type="entry name" value="RCK_C"/>
    <property type="match status" value="1"/>
</dbReference>
<dbReference type="EMBL" id="CP036272">
    <property type="protein sequence ID" value="QDT61224.1"/>
    <property type="molecule type" value="Genomic_DNA"/>
</dbReference>
<keyword evidence="4" id="KW-0479">Metal-binding</keyword>
<dbReference type="InterPro" id="IPR041107">
    <property type="entry name" value="Rimk_N"/>
</dbReference>
<dbReference type="Gene3D" id="3.40.50.20">
    <property type="match status" value="1"/>
</dbReference>
<evidence type="ECO:0000259" key="13">
    <source>
        <dbReference type="PROSITE" id="PS51202"/>
    </source>
</evidence>
<dbReference type="SUPFAM" id="SSF56059">
    <property type="entry name" value="Glutathione synthetase ATP-binding domain-like"/>
    <property type="match status" value="1"/>
</dbReference>
<dbReference type="GO" id="GO:0005737">
    <property type="term" value="C:cytoplasm"/>
    <property type="evidence" value="ECO:0007669"/>
    <property type="project" value="TreeGrafter"/>
</dbReference>
<dbReference type="Pfam" id="PF08443">
    <property type="entry name" value="RimK"/>
    <property type="match status" value="1"/>
</dbReference>
<evidence type="ECO:0000256" key="10">
    <source>
        <dbReference type="PROSITE-ProRule" id="PRU00409"/>
    </source>
</evidence>
<feature type="region of interest" description="Disordered" evidence="11">
    <location>
        <begin position="400"/>
        <end position="422"/>
    </location>
</feature>
<sequence>MKLGILSCSPQCYSTRRLREAAEQRGHKVKVLNTLKFAIDLEEGEPDLFFRRKQLSHYDAVLPRIGASITYFGTAVVRQFEQMDVFCANSSSGISNSRDKLRSLQILSRHQIGIPQTTFVRDRKDVIPAIERVGGAPVIIKLIEGTQGIGVLLAESNSAAHSMIELFQSQKQSVLIQKFVAESKGRDIRAFVVGDQVVGAMRRVAQGQEFRSNVHRGGITDSVRLDSAYSETAIRAAQIMGLRVAGVDMLEGKDGPQIMEVNSSPGLEGIERCTQLDIAGAIMDYMAAQVDFPEIDLRQRLTVSRGYGVAEILIPEGSNYIGQELGRSSLRDRDINVLTLYRDSKVIPNPRQDRQLQSGDRLLCFGKLELMRDLIPAKTRRKRRPKVAVLPELPVADEVHVDHEVTQVDQEESRRQHSEEEV</sequence>
<dbReference type="Pfam" id="PF18030">
    <property type="entry name" value="Rimk_N"/>
    <property type="match status" value="1"/>
</dbReference>
<evidence type="ECO:0000256" key="7">
    <source>
        <dbReference type="ARBA" id="ARBA00022842"/>
    </source>
</evidence>
<keyword evidence="8" id="KW-0648">Protein biosynthesis</keyword>
<keyword evidence="7" id="KW-0460">Magnesium</keyword>
<dbReference type="InterPro" id="IPR013651">
    <property type="entry name" value="ATP-grasp_RimK-type"/>
</dbReference>
<gene>
    <name evidence="14" type="primary">rimK_3</name>
    <name evidence="14" type="ORF">SV7mr_37580</name>
</gene>
<dbReference type="Proteomes" id="UP000315003">
    <property type="component" value="Chromosome"/>
</dbReference>
<dbReference type="InterPro" id="IPR013815">
    <property type="entry name" value="ATP_grasp_subdomain_1"/>
</dbReference>
<evidence type="ECO:0000256" key="11">
    <source>
        <dbReference type="SAM" id="MobiDB-lite"/>
    </source>
</evidence>
<keyword evidence="15" id="KW-1185">Reference proteome</keyword>
<evidence type="ECO:0000256" key="1">
    <source>
        <dbReference type="ARBA" id="ARBA00001936"/>
    </source>
</evidence>
<accession>A0A517SYJ7</accession>
<keyword evidence="3" id="KW-0436">Ligase</keyword>
<evidence type="ECO:0000256" key="3">
    <source>
        <dbReference type="ARBA" id="ARBA00022598"/>
    </source>
</evidence>
<protein>
    <submittedName>
        <fullName evidence="14">Ribosomal protein S6 modification protein</fullName>
    </submittedName>
</protein>
<dbReference type="InterPro" id="IPR004666">
    <property type="entry name" value="Rp_bS6_RimK/Lys_biosynth_LsyX"/>
</dbReference>
<evidence type="ECO:0000259" key="12">
    <source>
        <dbReference type="PROSITE" id="PS50975"/>
    </source>
</evidence>
<dbReference type="GO" id="GO:0008324">
    <property type="term" value="F:monoatomic cation transmembrane transporter activity"/>
    <property type="evidence" value="ECO:0007669"/>
    <property type="project" value="InterPro"/>
</dbReference>
<evidence type="ECO:0000256" key="8">
    <source>
        <dbReference type="ARBA" id="ARBA00022917"/>
    </source>
</evidence>
<evidence type="ECO:0000256" key="6">
    <source>
        <dbReference type="ARBA" id="ARBA00022840"/>
    </source>
</evidence>
<dbReference type="PANTHER" id="PTHR21621">
    <property type="entry name" value="RIBOSOMAL PROTEIN S6 MODIFICATION PROTEIN"/>
    <property type="match status" value="1"/>
</dbReference>
<dbReference type="GO" id="GO:0046872">
    <property type="term" value="F:metal ion binding"/>
    <property type="evidence" value="ECO:0007669"/>
    <property type="project" value="UniProtKB-KW"/>
</dbReference>
<evidence type="ECO:0000256" key="2">
    <source>
        <dbReference type="ARBA" id="ARBA00001946"/>
    </source>
</evidence>
<evidence type="ECO:0000256" key="5">
    <source>
        <dbReference type="ARBA" id="ARBA00022741"/>
    </source>
</evidence>
<dbReference type="Gene3D" id="3.30.470.20">
    <property type="entry name" value="ATP-grasp fold, B domain"/>
    <property type="match status" value="1"/>
</dbReference>
<dbReference type="RefSeq" id="WP_145275083.1">
    <property type="nucleotide sequence ID" value="NZ_CP036272.1"/>
</dbReference>
<proteinExistence type="predicted"/>
<dbReference type="Pfam" id="PF02080">
    <property type="entry name" value="TrkA_C"/>
    <property type="match status" value="1"/>
</dbReference>
<dbReference type="GO" id="GO:0006412">
    <property type="term" value="P:translation"/>
    <property type="evidence" value="ECO:0007669"/>
    <property type="project" value="UniProtKB-KW"/>
</dbReference>
<evidence type="ECO:0000256" key="4">
    <source>
        <dbReference type="ARBA" id="ARBA00022723"/>
    </source>
</evidence>
<dbReference type="Gene3D" id="3.30.1490.20">
    <property type="entry name" value="ATP-grasp fold, A domain"/>
    <property type="match status" value="1"/>
</dbReference>
<comment type="cofactor">
    <cofactor evidence="1">
        <name>Mn(2+)</name>
        <dbReference type="ChEBI" id="CHEBI:29035"/>
    </cofactor>
</comment>
<organism evidence="14 15">
    <name type="scientific">Stieleria bergensis</name>
    <dbReference type="NCBI Taxonomy" id="2528025"/>
    <lineage>
        <taxon>Bacteria</taxon>
        <taxon>Pseudomonadati</taxon>
        <taxon>Planctomycetota</taxon>
        <taxon>Planctomycetia</taxon>
        <taxon>Pirellulales</taxon>
        <taxon>Pirellulaceae</taxon>
        <taxon>Stieleria</taxon>
    </lineage>
</organism>
<dbReference type="NCBIfam" id="TIGR00768">
    <property type="entry name" value="rimK_fam"/>
    <property type="match status" value="1"/>
</dbReference>
<dbReference type="GO" id="GO:0005524">
    <property type="term" value="F:ATP binding"/>
    <property type="evidence" value="ECO:0007669"/>
    <property type="project" value="UniProtKB-UniRule"/>
</dbReference>
<dbReference type="GO" id="GO:0006813">
    <property type="term" value="P:potassium ion transport"/>
    <property type="evidence" value="ECO:0007669"/>
    <property type="project" value="InterPro"/>
</dbReference>
<dbReference type="InterPro" id="IPR036721">
    <property type="entry name" value="RCK_C_sf"/>
</dbReference>
<dbReference type="OrthoDB" id="9786585at2"/>
<keyword evidence="9" id="KW-0464">Manganese</keyword>
<dbReference type="InterPro" id="IPR006037">
    <property type="entry name" value="RCK_C"/>
</dbReference>
<evidence type="ECO:0000313" key="15">
    <source>
        <dbReference type="Proteomes" id="UP000315003"/>
    </source>
</evidence>
<dbReference type="Gene3D" id="3.30.70.1450">
    <property type="entry name" value="Regulator of K+ conductance, C-terminal domain"/>
    <property type="match status" value="1"/>
</dbReference>
<reference evidence="14 15" key="1">
    <citation type="submission" date="2019-02" db="EMBL/GenBank/DDBJ databases">
        <title>Deep-cultivation of Planctomycetes and their phenomic and genomic characterization uncovers novel biology.</title>
        <authorList>
            <person name="Wiegand S."/>
            <person name="Jogler M."/>
            <person name="Boedeker C."/>
            <person name="Pinto D."/>
            <person name="Vollmers J."/>
            <person name="Rivas-Marin E."/>
            <person name="Kohn T."/>
            <person name="Peeters S.H."/>
            <person name="Heuer A."/>
            <person name="Rast P."/>
            <person name="Oberbeckmann S."/>
            <person name="Bunk B."/>
            <person name="Jeske O."/>
            <person name="Meyerdierks A."/>
            <person name="Storesund J.E."/>
            <person name="Kallscheuer N."/>
            <person name="Luecker S."/>
            <person name="Lage O.M."/>
            <person name="Pohl T."/>
            <person name="Merkel B.J."/>
            <person name="Hornburger P."/>
            <person name="Mueller R.-W."/>
            <person name="Bruemmer F."/>
            <person name="Labrenz M."/>
            <person name="Spormann A.M."/>
            <person name="Op den Camp H."/>
            <person name="Overmann J."/>
            <person name="Amann R."/>
            <person name="Jetten M.S.M."/>
            <person name="Mascher T."/>
            <person name="Medema M.H."/>
            <person name="Devos D.P."/>
            <person name="Kaster A.-K."/>
            <person name="Ovreas L."/>
            <person name="Rohde M."/>
            <person name="Galperin M.Y."/>
            <person name="Jogler C."/>
        </authorList>
    </citation>
    <scope>NUCLEOTIDE SEQUENCE [LARGE SCALE GENOMIC DNA]</scope>
    <source>
        <strain evidence="14 15">SV_7m_r</strain>
    </source>
</reference>
<dbReference type="GO" id="GO:0009432">
    <property type="term" value="P:SOS response"/>
    <property type="evidence" value="ECO:0007669"/>
    <property type="project" value="TreeGrafter"/>
</dbReference>
<dbReference type="PROSITE" id="PS50975">
    <property type="entry name" value="ATP_GRASP"/>
    <property type="match status" value="1"/>
</dbReference>
<keyword evidence="5 10" id="KW-0547">Nucleotide-binding</keyword>
<dbReference type="InterPro" id="IPR011761">
    <property type="entry name" value="ATP-grasp"/>
</dbReference>
<evidence type="ECO:0000313" key="14">
    <source>
        <dbReference type="EMBL" id="QDT61224.1"/>
    </source>
</evidence>
<dbReference type="SUPFAM" id="SSF116726">
    <property type="entry name" value="TrkA C-terminal domain-like"/>
    <property type="match status" value="1"/>
</dbReference>
<dbReference type="GO" id="GO:0018169">
    <property type="term" value="F:ribosomal S6-glutamic acid ligase activity"/>
    <property type="evidence" value="ECO:0007669"/>
    <property type="project" value="TreeGrafter"/>
</dbReference>
<dbReference type="AlphaFoldDB" id="A0A517SYJ7"/>